<sequence length="87" mass="9667">MKNHEFTLQNEHGLHARPAGLFVQVCNKYQSAVNLYKADQKYNGKSMLGILKMAASKGDVIRVEVDGVDESEAIDEIKSLIRGNFGE</sequence>
<dbReference type="RefSeq" id="WP_194703525.1">
    <property type="nucleotide sequence ID" value="NZ_JADKNH010000014.1"/>
</dbReference>
<dbReference type="PROSITE" id="PS51350">
    <property type="entry name" value="PTS_HPR_DOM"/>
    <property type="match status" value="1"/>
</dbReference>
<keyword evidence="3" id="KW-0598">Phosphotransferase system</keyword>
<evidence type="ECO:0000259" key="4">
    <source>
        <dbReference type="PROSITE" id="PS51350"/>
    </source>
</evidence>
<dbReference type="Gene3D" id="3.30.1340.10">
    <property type="entry name" value="HPr-like"/>
    <property type="match status" value="1"/>
</dbReference>
<dbReference type="PRINTS" id="PR00107">
    <property type="entry name" value="PHOSPHOCPHPR"/>
</dbReference>
<dbReference type="InterPro" id="IPR000032">
    <property type="entry name" value="HPr-like"/>
</dbReference>
<dbReference type="PANTHER" id="PTHR33705">
    <property type="entry name" value="PHOSPHOCARRIER PROTEIN HPR"/>
    <property type="match status" value="1"/>
</dbReference>
<evidence type="ECO:0000256" key="1">
    <source>
        <dbReference type="ARBA" id="ARBA00004496"/>
    </source>
</evidence>
<organism evidence="5 6">
    <name type="scientific">Fusibacter ferrireducens</name>
    <dbReference type="NCBI Taxonomy" id="2785058"/>
    <lineage>
        <taxon>Bacteria</taxon>
        <taxon>Bacillati</taxon>
        <taxon>Bacillota</taxon>
        <taxon>Clostridia</taxon>
        <taxon>Eubacteriales</taxon>
        <taxon>Eubacteriales Family XII. Incertae Sedis</taxon>
        <taxon>Fusibacter</taxon>
    </lineage>
</organism>
<comment type="caution">
    <text evidence="5">The sequence shown here is derived from an EMBL/GenBank/DDBJ whole genome shotgun (WGS) entry which is preliminary data.</text>
</comment>
<feature type="domain" description="HPr" evidence="4">
    <location>
        <begin position="1"/>
        <end position="87"/>
    </location>
</feature>
<protein>
    <submittedName>
        <fullName evidence="5">HPr family phosphocarrier protein</fullName>
    </submittedName>
</protein>
<proteinExistence type="predicted"/>
<comment type="subcellular location">
    <subcellularLocation>
        <location evidence="1">Cytoplasm</location>
    </subcellularLocation>
</comment>
<evidence type="ECO:0000256" key="2">
    <source>
        <dbReference type="ARBA" id="ARBA00022490"/>
    </source>
</evidence>
<dbReference type="Pfam" id="PF00381">
    <property type="entry name" value="PTS-HPr"/>
    <property type="match status" value="1"/>
</dbReference>
<dbReference type="EMBL" id="JADKNH010000014">
    <property type="protein sequence ID" value="MBF4695288.1"/>
    <property type="molecule type" value="Genomic_DNA"/>
</dbReference>
<gene>
    <name evidence="5" type="ORF">ISU02_19520</name>
</gene>
<dbReference type="CDD" id="cd00367">
    <property type="entry name" value="PTS-HPr_like"/>
    <property type="match status" value="1"/>
</dbReference>
<reference evidence="5 6" key="1">
    <citation type="submission" date="2020-11" db="EMBL/GenBank/DDBJ databases">
        <title>Fusibacter basophilias sp. nov.</title>
        <authorList>
            <person name="Qiu D."/>
        </authorList>
    </citation>
    <scope>NUCLEOTIDE SEQUENCE [LARGE SCALE GENOMIC DNA]</scope>
    <source>
        <strain evidence="5 6">Q10-2</strain>
    </source>
</reference>
<evidence type="ECO:0000313" key="5">
    <source>
        <dbReference type="EMBL" id="MBF4695288.1"/>
    </source>
</evidence>
<evidence type="ECO:0000256" key="3">
    <source>
        <dbReference type="ARBA" id="ARBA00022683"/>
    </source>
</evidence>
<dbReference type="SUPFAM" id="SSF55594">
    <property type="entry name" value="HPr-like"/>
    <property type="match status" value="1"/>
</dbReference>
<dbReference type="PANTHER" id="PTHR33705:SF2">
    <property type="entry name" value="PHOSPHOCARRIER PROTEIN NPR"/>
    <property type="match status" value="1"/>
</dbReference>
<keyword evidence="2" id="KW-0963">Cytoplasm</keyword>
<keyword evidence="6" id="KW-1185">Reference proteome</keyword>
<evidence type="ECO:0000313" key="6">
    <source>
        <dbReference type="Proteomes" id="UP000614200"/>
    </source>
</evidence>
<dbReference type="NCBIfam" id="TIGR01003">
    <property type="entry name" value="PTS_HPr_family"/>
    <property type="match status" value="1"/>
</dbReference>
<dbReference type="PROSITE" id="PS00589">
    <property type="entry name" value="PTS_HPR_SER"/>
    <property type="match status" value="1"/>
</dbReference>
<accession>A0ABR9ZXU4</accession>
<dbReference type="Proteomes" id="UP000614200">
    <property type="component" value="Unassembled WGS sequence"/>
</dbReference>
<name>A0ABR9ZXU4_9FIRM</name>
<dbReference type="InterPro" id="IPR035895">
    <property type="entry name" value="HPr-like_sf"/>
</dbReference>
<dbReference type="InterPro" id="IPR002114">
    <property type="entry name" value="PTS_HPr_Ser_P_site"/>
</dbReference>
<dbReference type="InterPro" id="IPR050399">
    <property type="entry name" value="HPr"/>
</dbReference>